<dbReference type="Pfam" id="PF13360">
    <property type="entry name" value="PQQ_2"/>
    <property type="match status" value="1"/>
</dbReference>
<dbReference type="Gene3D" id="2.130.10.10">
    <property type="entry name" value="YVTN repeat-like/Quinoprotein amine dehydrogenase"/>
    <property type="match status" value="1"/>
</dbReference>
<dbReference type="PANTHER" id="PTHR34512">
    <property type="entry name" value="CELL SURFACE PROTEIN"/>
    <property type="match status" value="1"/>
</dbReference>
<dbReference type="InterPro" id="IPR015943">
    <property type="entry name" value="WD40/YVTN_repeat-like_dom_sf"/>
</dbReference>
<comment type="caution">
    <text evidence="3">The sequence shown here is derived from an EMBL/GenBank/DDBJ whole genome shotgun (WGS) entry which is preliminary data.</text>
</comment>
<accession>A0ABP0NKG7</accession>
<dbReference type="Proteomes" id="UP001642464">
    <property type="component" value="Unassembled WGS sequence"/>
</dbReference>
<feature type="chain" id="PRO_5046924661" description="Pyrrolo-quinoline quinone repeat domain-containing protein" evidence="1">
    <location>
        <begin position="21"/>
        <end position="478"/>
    </location>
</feature>
<name>A0ABP0NKG7_9DINO</name>
<evidence type="ECO:0000313" key="3">
    <source>
        <dbReference type="EMBL" id="CAK9064034.1"/>
    </source>
</evidence>
<feature type="signal peptide" evidence="1">
    <location>
        <begin position="1"/>
        <end position="20"/>
    </location>
</feature>
<dbReference type="PANTHER" id="PTHR34512:SF30">
    <property type="entry name" value="OUTER MEMBRANE PROTEIN ASSEMBLY FACTOR BAMB"/>
    <property type="match status" value="1"/>
</dbReference>
<evidence type="ECO:0000256" key="1">
    <source>
        <dbReference type="SAM" id="SignalP"/>
    </source>
</evidence>
<gene>
    <name evidence="3" type="ORF">SCF082_LOCUS33051</name>
</gene>
<evidence type="ECO:0000259" key="2">
    <source>
        <dbReference type="Pfam" id="PF13360"/>
    </source>
</evidence>
<dbReference type="InterPro" id="IPR011047">
    <property type="entry name" value="Quinoprotein_ADH-like_sf"/>
</dbReference>
<dbReference type="InterPro" id="IPR018391">
    <property type="entry name" value="PQQ_b-propeller_rpt"/>
</dbReference>
<protein>
    <recommendedName>
        <fullName evidence="2">Pyrrolo-quinoline quinone repeat domain-containing protein</fullName>
    </recommendedName>
</protein>
<dbReference type="Gene3D" id="2.140.10.10">
    <property type="entry name" value="Quinoprotein alcohol dehydrogenase-like superfamily"/>
    <property type="match status" value="1"/>
</dbReference>
<evidence type="ECO:0000313" key="4">
    <source>
        <dbReference type="Proteomes" id="UP001642464"/>
    </source>
</evidence>
<organism evidence="3 4">
    <name type="scientific">Durusdinium trenchii</name>
    <dbReference type="NCBI Taxonomy" id="1381693"/>
    <lineage>
        <taxon>Eukaryota</taxon>
        <taxon>Sar</taxon>
        <taxon>Alveolata</taxon>
        <taxon>Dinophyceae</taxon>
        <taxon>Suessiales</taxon>
        <taxon>Symbiodiniaceae</taxon>
        <taxon>Durusdinium</taxon>
    </lineage>
</organism>
<reference evidence="3 4" key="1">
    <citation type="submission" date="2024-02" db="EMBL/GenBank/DDBJ databases">
        <authorList>
            <person name="Chen Y."/>
            <person name="Shah S."/>
            <person name="Dougan E. K."/>
            <person name="Thang M."/>
            <person name="Chan C."/>
        </authorList>
    </citation>
    <scope>NUCLEOTIDE SEQUENCE [LARGE SCALE GENOMIC DNA]</scope>
</reference>
<proteinExistence type="predicted"/>
<sequence length="478" mass="50956">MARCALSGLLLSSCGYLALALNDCQDGTCSAHFIQMQSSALKQTHPWPHARGSPPRQFGTTPEVWTSHKLSWSFHDPAGKYHNIFAGGPVIDQDKNLFQMSAKGVYAFNSSGHNLWHYDPPGISNNEVSLYGDLVLGSTKTGNAFAVNRKTGEEVWVTNLAKDAGGDCGYPGASEGVFVVGAEMGHDPASDGGNVNVFGVDAKTGEKLWEYGVDKPVWNLTPLFPGDGSTVFMDFAGGMYKLNLKTGAEVWKTLPETSRASFSDGGATLGPNGLVYTCSNFGENRGSEGTTGMVRAFRLDNGTQAWYKMTTMPCNSYPAVGHIHGVSPLAVVVTPGSFMGQENLHGQVLALNANTGEQLWRHDMKPYSGLFGMAAGDTEGSFTRQLEGIQQICLPAHWSAPMIDGDGMVIAGRSDGNMYKVFGPTESFKGTQSQNMTVDSGTISEKIPLGSAFLHGALAAAPGIFAISSCDTLFVFQK</sequence>
<feature type="domain" description="Pyrrolo-quinoline quinone repeat" evidence="2">
    <location>
        <begin position="104"/>
        <end position="256"/>
    </location>
</feature>
<dbReference type="EMBL" id="CAXAMM010029080">
    <property type="protein sequence ID" value="CAK9064034.1"/>
    <property type="molecule type" value="Genomic_DNA"/>
</dbReference>
<dbReference type="SMART" id="SM00564">
    <property type="entry name" value="PQQ"/>
    <property type="match status" value="6"/>
</dbReference>
<keyword evidence="4" id="KW-1185">Reference proteome</keyword>
<dbReference type="SUPFAM" id="SSF50998">
    <property type="entry name" value="Quinoprotein alcohol dehydrogenase-like"/>
    <property type="match status" value="1"/>
</dbReference>
<keyword evidence="1" id="KW-0732">Signal</keyword>
<dbReference type="InterPro" id="IPR002372">
    <property type="entry name" value="PQQ_rpt_dom"/>
</dbReference>